<reference evidence="2 3" key="1">
    <citation type="journal article" date="2006" name="Nature">
        <title>Insights from the genome of the biotrophic fungal plant pathogen Ustilago maydis.</title>
        <authorList>
            <person name="Kamper J."/>
            <person name="Kahmann R."/>
            <person name="Bolker M."/>
            <person name="Ma L.J."/>
            <person name="Brefort T."/>
            <person name="Saville B.J."/>
            <person name="Banuett F."/>
            <person name="Kronstad J.W."/>
            <person name="Gold S.E."/>
            <person name="Muller O."/>
            <person name="Perlin M.H."/>
            <person name="Wosten H.A."/>
            <person name="de Vries R."/>
            <person name="Ruiz-Herrera J."/>
            <person name="Reynaga-Pena C.G."/>
            <person name="Snetselaar K."/>
            <person name="McCann M."/>
            <person name="Perez-Martin J."/>
            <person name="Feldbrugge M."/>
            <person name="Basse C.W."/>
            <person name="Steinberg G."/>
            <person name="Ibeas J.I."/>
            <person name="Holloman W."/>
            <person name="Guzman P."/>
            <person name="Farman M."/>
            <person name="Stajich J.E."/>
            <person name="Sentandreu R."/>
            <person name="Gonzalez-Prieto J.M."/>
            <person name="Kennell J.C."/>
            <person name="Molina L."/>
            <person name="Schirawski J."/>
            <person name="Mendoza-Mendoza A."/>
            <person name="Greilinger D."/>
            <person name="Munch K."/>
            <person name="Rossel N."/>
            <person name="Scherer M."/>
            <person name="Vranes M."/>
            <person name="Ladendorf O."/>
            <person name="Vincon V."/>
            <person name="Fuchs U."/>
            <person name="Sandrock B."/>
            <person name="Meng S."/>
            <person name="Ho E.C."/>
            <person name="Cahill M.J."/>
            <person name="Boyce K.J."/>
            <person name="Klose J."/>
            <person name="Klosterman S.J."/>
            <person name="Deelstra H.J."/>
            <person name="Ortiz-Castellanos L."/>
            <person name="Li W."/>
            <person name="Sanchez-Alonso P."/>
            <person name="Schreier P.H."/>
            <person name="Hauser-Hahn I."/>
            <person name="Vaupel M."/>
            <person name="Koopmann E."/>
            <person name="Friedrich G."/>
            <person name="Voss H."/>
            <person name="Schluter T."/>
            <person name="Margolis J."/>
            <person name="Platt D."/>
            <person name="Swimmer C."/>
            <person name="Gnirke A."/>
            <person name="Chen F."/>
            <person name="Vysotskaia V."/>
            <person name="Mannhaupt G."/>
            <person name="Guldener U."/>
            <person name="Munsterkotter M."/>
            <person name="Haase D."/>
            <person name="Oesterheld M."/>
            <person name="Mewes H.W."/>
            <person name="Mauceli E.W."/>
            <person name="DeCaprio D."/>
            <person name="Wade C.M."/>
            <person name="Butler J."/>
            <person name="Young S."/>
            <person name="Jaffe D.B."/>
            <person name="Calvo S."/>
            <person name="Nusbaum C."/>
            <person name="Galagan J."/>
            <person name="Birren B.W."/>
        </authorList>
    </citation>
    <scope>NUCLEOTIDE SEQUENCE [LARGE SCALE GENOMIC DNA]</scope>
    <source>
        <strain evidence="3">DSM 14603 / FGSC 9021 / UM521</strain>
    </source>
</reference>
<feature type="region of interest" description="Disordered" evidence="1">
    <location>
        <begin position="60"/>
        <end position="82"/>
    </location>
</feature>
<name>A0A0D1E511_MYCMD</name>
<dbReference type="Proteomes" id="UP000000561">
    <property type="component" value="Chromosome 3"/>
</dbReference>
<keyword evidence="3" id="KW-1185">Reference proteome</keyword>
<sequence>MTTVTQASSLRMAPMSPDEYVLDPRKSLPDYRREIYDLLQYLDDEQDKIEKQLAHFSSSASVTSSAKSTRRRASNSSQRRRVLALDDNEVDAGSESDDDADDFVVVEDINAASRKKQLLAQLHQLWRTRDALRKRAKQLNIRIDSLTHGKGSGLMPAEDLWQPGCEIHGQDESDEL</sequence>
<dbReference type="EMBL" id="CM003142">
    <property type="protein sequence ID" value="KIS70781.1"/>
    <property type="molecule type" value="Genomic_DNA"/>
</dbReference>
<proteinExistence type="predicted"/>
<feature type="region of interest" description="Disordered" evidence="1">
    <location>
        <begin position="154"/>
        <end position="176"/>
    </location>
</feature>
<dbReference type="OrthoDB" id="2552302at2759"/>
<dbReference type="RefSeq" id="XP_011387853.1">
    <property type="nucleotide sequence ID" value="XM_011389551.1"/>
</dbReference>
<evidence type="ECO:0000313" key="3">
    <source>
        <dbReference type="Proteomes" id="UP000000561"/>
    </source>
</evidence>
<dbReference type="GeneID" id="23562799"/>
<evidence type="ECO:0000256" key="1">
    <source>
        <dbReference type="SAM" id="MobiDB-lite"/>
    </source>
</evidence>
<dbReference type="eggNOG" id="ENOG502TFRS">
    <property type="taxonomic scope" value="Eukaryota"/>
</dbReference>
<gene>
    <name evidence="2" type="ORF">UMAG_01933</name>
</gene>
<dbReference type="KEGG" id="uma:UMAG_01933"/>
<protein>
    <submittedName>
        <fullName evidence="2">Uncharacterized protein</fullName>
    </submittedName>
</protein>
<evidence type="ECO:0000313" key="2">
    <source>
        <dbReference type="EMBL" id="KIS70781.1"/>
    </source>
</evidence>
<feature type="compositionally biased region" description="Basic residues" evidence="1">
    <location>
        <begin position="68"/>
        <end position="82"/>
    </location>
</feature>
<organism evidence="2 3">
    <name type="scientific">Mycosarcoma maydis</name>
    <name type="common">Corn smut fungus</name>
    <name type="synonym">Ustilago maydis</name>
    <dbReference type="NCBI Taxonomy" id="5270"/>
    <lineage>
        <taxon>Eukaryota</taxon>
        <taxon>Fungi</taxon>
        <taxon>Dikarya</taxon>
        <taxon>Basidiomycota</taxon>
        <taxon>Ustilaginomycotina</taxon>
        <taxon>Ustilaginomycetes</taxon>
        <taxon>Ustilaginales</taxon>
        <taxon>Ustilaginaceae</taxon>
        <taxon>Mycosarcoma</taxon>
    </lineage>
</organism>
<dbReference type="InParanoid" id="A0A0D1E511"/>
<dbReference type="AlphaFoldDB" id="A0A0D1E511"/>
<dbReference type="VEuPathDB" id="FungiDB:UMAG_01933"/>
<accession>A0A0D1E511</accession>
<dbReference type="OMA" id="MSPDEYV"/>